<evidence type="ECO:0000256" key="1">
    <source>
        <dbReference type="ARBA" id="ARBA00005820"/>
    </source>
</evidence>
<gene>
    <name evidence="7" type="ORF">CKY47_33465</name>
</gene>
<dbReference type="InterPro" id="IPR011990">
    <property type="entry name" value="TPR-like_helical_dom_sf"/>
</dbReference>
<dbReference type="SMART" id="SM00862">
    <property type="entry name" value="Trans_reg_C"/>
    <property type="match status" value="1"/>
</dbReference>
<keyword evidence="3 5" id="KW-0238">DNA-binding</keyword>
<evidence type="ECO:0000313" key="7">
    <source>
        <dbReference type="EMBL" id="MDQ2588772.1"/>
    </source>
</evidence>
<name>A0ABU0X9F9_9PSEU</name>
<dbReference type="PROSITE" id="PS51755">
    <property type="entry name" value="OMPR_PHOB"/>
    <property type="match status" value="1"/>
</dbReference>
<dbReference type="SUPFAM" id="SSF46894">
    <property type="entry name" value="C-terminal effector domain of the bipartite response regulators"/>
    <property type="match status" value="1"/>
</dbReference>
<dbReference type="Pfam" id="PF13191">
    <property type="entry name" value="AAA_16"/>
    <property type="match status" value="1"/>
</dbReference>
<dbReference type="InterPro" id="IPR001867">
    <property type="entry name" value="OmpR/PhoB-type_DNA-bd"/>
</dbReference>
<dbReference type="PANTHER" id="PTHR35807">
    <property type="entry name" value="TRANSCRIPTIONAL REGULATOR REDD-RELATED"/>
    <property type="match status" value="1"/>
</dbReference>
<dbReference type="InterPro" id="IPR016032">
    <property type="entry name" value="Sig_transdc_resp-reg_C-effctor"/>
</dbReference>
<evidence type="ECO:0000256" key="4">
    <source>
        <dbReference type="ARBA" id="ARBA00023163"/>
    </source>
</evidence>
<feature type="DNA-binding region" description="OmpR/PhoB-type" evidence="5">
    <location>
        <begin position="15"/>
        <end position="117"/>
    </location>
</feature>
<dbReference type="InterPro" id="IPR027417">
    <property type="entry name" value="P-loop_NTPase"/>
</dbReference>
<feature type="domain" description="OmpR/PhoB-type" evidence="6">
    <location>
        <begin position="15"/>
        <end position="117"/>
    </location>
</feature>
<dbReference type="Pfam" id="PF03704">
    <property type="entry name" value="BTAD"/>
    <property type="match status" value="1"/>
</dbReference>
<keyword evidence="4" id="KW-0804">Transcription</keyword>
<comment type="similarity">
    <text evidence="1">Belongs to the AfsR/DnrI/RedD regulatory family.</text>
</comment>
<dbReference type="InterPro" id="IPR041664">
    <property type="entry name" value="AAA_16"/>
</dbReference>
<dbReference type="CDD" id="cd15831">
    <property type="entry name" value="BTAD"/>
    <property type="match status" value="1"/>
</dbReference>
<dbReference type="InterPro" id="IPR036388">
    <property type="entry name" value="WH-like_DNA-bd_sf"/>
</dbReference>
<evidence type="ECO:0000256" key="5">
    <source>
        <dbReference type="PROSITE-ProRule" id="PRU01091"/>
    </source>
</evidence>
<dbReference type="EMBL" id="NSDM01000022">
    <property type="protein sequence ID" value="MDQ2588772.1"/>
    <property type="molecule type" value="Genomic_DNA"/>
</dbReference>
<sequence>MASHTRRRPSGGVDRRSLVVEDVSGRLRVEVLGPLRVWLDDREAPLGSNRQQAVFAVLTAHPNQVVSQRTLITGVWGSAVPASATGNLHTYLSGLRRALGPARDALVSGSDGYSLRLDRSALDSEVFERTRLEAERRYAAGDLPGAVALLDEALGLWSGEGYAGLRSPFAEQARRRLASLRLDAIRLRARARLESGEHSGLVAELTDLVRLHPLDESLRELLMLALHRGGRHAEALESFREARVALAREGLAPGQALRDLHQVVLSGPSALPAQGSLLRVQPSAVRLPPRGLVGRAAELEALGCALDDVLAGRGRAVWVEGEAGVGKTALLVTALAGSTGRPHHVAWGTTDELSGRFPLQVVLEALDITSSSADRQRADLAGQLRDPAAQRWWNRTAPVDRLLGLVADLCSTAPLVLVLDGLQWADDASLLFWDRLVGATGHLPLLLVGATRPDRSRAGVGHLRDSVVAGGGVVLEPAPLSAADAEQLVGSVVGASSGPALRSLAAIAAGNPLYALEIAELMVRDGCVRVVDGVAEVDETVLSDSVYQLRNGVGKSLAHLSEDTREVLRSAALLGMRFDVGELAAVTGRLPLHLLRALDEAVAAHLVAESDGLLAFRHPFVRWTLYKGVPQSLRVALHRQAAQALAEAGAPADRVAEHLTVESSVIDAWTTRWLVTHREEVVDRAPLLAVDLLRRVLAATPAGGAERAALWMSLLRALFHLGRDPGAEVAEALVEIADPADAAEARHLFALARRRAGDTAGALAVLEGAVRARGVPAIWRVRHHALLAGLRRNAAADLDEADADAERVRAEAVAAGDACEAAYASRSRWLVATLRRDHVQALRHVEEGLAALDGRPELVEARCDLLDNRAFTLQNLDRLDDAETALLEARTAVSHHGLSARMQVPFAVHHYWTGDWDRALVELSGVNREARGLTFDRVREPGPGTALLRGVSALISLHRDERANAAVHLDAVGAYTRMTTAERESADFLLVAWALAAEQRDSLDEAVRVLSPLLRPEEAPLVLRHQWLPYLVRLALDADWGDVAREALEVCEEEAAREVLPARATAAAAHCRGLLAGDPHVLLGVAGHYRSVGRAVELAAVLEDAAVLLARGSGASAASADTALAEADRLYRRFGASWDLRRCRNRVASSGG</sequence>
<accession>A0ABU0X9F9</accession>
<dbReference type="InterPro" id="IPR051677">
    <property type="entry name" value="AfsR-DnrI-RedD_regulator"/>
</dbReference>
<evidence type="ECO:0000259" key="6">
    <source>
        <dbReference type="PROSITE" id="PS51755"/>
    </source>
</evidence>
<dbReference type="Proteomes" id="UP001225605">
    <property type="component" value="Unassembled WGS sequence"/>
</dbReference>
<proteinExistence type="inferred from homology"/>
<keyword evidence="8" id="KW-1185">Reference proteome</keyword>
<organism evidence="7 8">
    <name type="scientific">Saccharothrix yanglingensis</name>
    <dbReference type="NCBI Taxonomy" id="659496"/>
    <lineage>
        <taxon>Bacteria</taxon>
        <taxon>Bacillati</taxon>
        <taxon>Actinomycetota</taxon>
        <taxon>Actinomycetes</taxon>
        <taxon>Pseudonocardiales</taxon>
        <taxon>Pseudonocardiaceae</taxon>
        <taxon>Saccharothrix</taxon>
    </lineage>
</organism>
<keyword evidence="2" id="KW-0805">Transcription regulation</keyword>
<dbReference type="Gene3D" id="1.25.40.10">
    <property type="entry name" value="Tetratricopeptide repeat domain"/>
    <property type="match status" value="2"/>
</dbReference>
<dbReference type="Gene3D" id="1.10.10.10">
    <property type="entry name" value="Winged helix-like DNA-binding domain superfamily/Winged helix DNA-binding domain"/>
    <property type="match status" value="1"/>
</dbReference>
<evidence type="ECO:0000313" key="8">
    <source>
        <dbReference type="Proteomes" id="UP001225605"/>
    </source>
</evidence>
<dbReference type="PANTHER" id="PTHR35807:SF1">
    <property type="entry name" value="TRANSCRIPTIONAL REGULATOR REDD"/>
    <property type="match status" value="1"/>
</dbReference>
<evidence type="ECO:0000256" key="3">
    <source>
        <dbReference type="ARBA" id="ARBA00023125"/>
    </source>
</evidence>
<dbReference type="SUPFAM" id="SSF48452">
    <property type="entry name" value="TPR-like"/>
    <property type="match status" value="1"/>
</dbReference>
<evidence type="ECO:0000256" key="2">
    <source>
        <dbReference type="ARBA" id="ARBA00023015"/>
    </source>
</evidence>
<comment type="caution">
    <text evidence="7">The sequence shown here is derived from an EMBL/GenBank/DDBJ whole genome shotgun (WGS) entry which is preliminary data.</text>
</comment>
<dbReference type="SUPFAM" id="SSF52540">
    <property type="entry name" value="P-loop containing nucleoside triphosphate hydrolases"/>
    <property type="match status" value="1"/>
</dbReference>
<reference evidence="7 8" key="1">
    <citation type="submission" date="2017-06" db="EMBL/GenBank/DDBJ databases">
        <title>Cultured bacterium strain Saccharothrix yanglingensis Hhs.015.</title>
        <authorList>
            <person name="Xia Y."/>
        </authorList>
    </citation>
    <scope>NUCLEOTIDE SEQUENCE [LARGE SCALE GENOMIC DNA]</scope>
    <source>
        <strain evidence="7 8">Hhs.015</strain>
    </source>
</reference>
<dbReference type="InterPro" id="IPR005158">
    <property type="entry name" value="BTAD"/>
</dbReference>
<dbReference type="SMART" id="SM01043">
    <property type="entry name" value="BTAD"/>
    <property type="match status" value="1"/>
</dbReference>
<protein>
    <submittedName>
        <fullName evidence="7">SARP family transcriptional regulator</fullName>
    </submittedName>
</protein>